<evidence type="ECO:0000256" key="5">
    <source>
        <dbReference type="ARBA" id="ARBA00023004"/>
    </source>
</evidence>
<dbReference type="CDD" id="cd23945">
    <property type="entry name" value="PAPS_reductase"/>
    <property type="match status" value="1"/>
</dbReference>
<comment type="pathway">
    <text evidence="8 14">Sulfur metabolism; hydrogen sulfide biosynthesis; sulfite from sulfate.</text>
</comment>
<dbReference type="EMBL" id="JARVCO010000006">
    <property type="protein sequence ID" value="MDZ8117937.1"/>
    <property type="molecule type" value="Genomic_DNA"/>
</dbReference>
<dbReference type="NCBIfam" id="NF002537">
    <property type="entry name" value="PRK02090.1"/>
    <property type="match status" value="1"/>
</dbReference>
<keyword evidence="2 14" id="KW-0963">Cytoplasm</keyword>
<evidence type="ECO:0000256" key="11">
    <source>
        <dbReference type="ARBA" id="ARBA00030894"/>
    </source>
</evidence>
<feature type="active site" description="Nucleophile; cysteine thiosulfonate intermediate" evidence="14">
    <location>
        <position position="228"/>
    </location>
</feature>
<protein>
    <recommendedName>
        <fullName evidence="10 14">Adenosine 5'-phosphosulfate reductase</fullName>
        <shortName evidence="14">APS reductase</shortName>
        <ecNumber evidence="9 14">1.8.4.10</ecNumber>
    </recommendedName>
    <alternativeName>
        <fullName evidence="12 14">5'-adenylylsulfate reductase</fullName>
    </alternativeName>
    <alternativeName>
        <fullName evidence="11 14">Thioredoxin-dependent 5'-adenylylsulfate reductase</fullName>
    </alternativeName>
</protein>
<evidence type="ECO:0000256" key="3">
    <source>
        <dbReference type="ARBA" id="ARBA00022723"/>
    </source>
</evidence>
<accession>A0ABU5MUV2</accession>
<evidence type="ECO:0000256" key="4">
    <source>
        <dbReference type="ARBA" id="ARBA00023002"/>
    </source>
</evidence>
<evidence type="ECO:0000256" key="7">
    <source>
        <dbReference type="ARBA" id="ARBA00024298"/>
    </source>
</evidence>
<dbReference type="PANTHER" id="PTHR46482:SF9">
    <property type="entry name" value="5'-ADENYLYLSULFATE REDUCTASE 1, CHLOROPLASTIC"/>
    <property type="match status" value="1"/>
</dbReference>
<evidence type="ECO:0000256" key="9">
    <source>
        <dbReference type="ARBA" id="ARBA00024386"/>
    </source>
</evidence>
<feature type="binding site" evidence="14">
    <location>
        <position position="117"/>
    </location>
    <ligand>
        <name>[4Fe-4S] cluster</name>
        <dbReference type="ChEBI" id="CHEBI:49883"/>
    </ligand>
</feature>
<dbReference type="EC" id="1.8.4.10" evidence="9 14"/>
<evidence type="ECO:0000256" key="14">
    <source>
        <dbReference type="HAMAP-Rule" id="MF_00063"/>
    </source>
</evidence>
<dbReference type="Pfam" id="PF01507">
    <property type="entry name" value="PAPS_reduct"/>
    <property type="match status" value="1"/>
</dbReference>
<comment type="caution">
    <text evidence="16">The sequence shown here is derived from an EMBL/GenBank/DDBJ whole genome shotgun (WGS) entry which is preliminary data.</text>
</comment>
<evidence type="ECO:0000313" key="17">
    <source>
        <dbReference type="Proteomes" id="UP001290861"/>
    </source>
</evidence>
<dbReference type="Gene3D" id="3.40.50.620">
    <property type="entry name" value="HUPs"/>
    <property type="match status" value="1"/>
</dbReference>
<organism evidence="16 17">
    <name type="scientific">Pontiella agarivorans</name>
    <dbReference type="NCBI Taxonomy" id="3038953"/>
    <lineage>
        <taxon>Bacteria</taxon>
        <taxon>Pseudomonadati</taxon>
        <taxon>Kiritimatiellota</taxon>
        <taxon>Kiritimatiellia</taxon>
        <taxon>Kiritimatiellales</taxon>
        <taxon>Pontiellaceae</taxon>
        <taxon>Pontiella</taxon>
    </lineage>
</organism>
<dbReference type="HAMAP" id="MF_00063">
    <property type="entry name" value="CysH"/>
    <property type="match status" value="1"/>
</dbReference>
<comment type="subcellular location">
    <subcellularLocation>
        <location evidence="14">Cytoplasm</location>
    </subcellularLocation>
</comment>
<evidence type="ECO:0000256" key="6">
    <source>
        <dbReference type="ARBA" id="ARBA00023014"/>
    </source>
</evidence>
<evidence type="ECO:0000256" key="2">
    <source>
        <dbReference type="ARBA" id="ARBA00022490"/>
    </source>
</evidence>
<keyword evidence="6 14" id="KW-0411">Iron-sulfur</keyword>
<sequence>MNNLSTLFKGVEPKDSLEVLSRAIDHFGDEICMATSFQVGGLVLLDMLHQVGKPVRVFSIDTGRLPEETYECADAIRHKYGIHVEWVFPRHEAVEKLETDKGLFSFKESTENRQECCGIRKVEPLGRALEGYSAWITGRRKEQSKTRGGLEFIESDPVHEGLVKINPLIHWSKGDLWYYAEEHKVPHNRLYDEGYLSIGCAPCTRPCREGEDERAGRWWWESPEHKECGLHLNFKNGGGI</sequence>
<name>A0ABU5MUV2_9BACT</name>
<dbReference type="NCBIfam" id="TIGR00434">
    <property type="entry name" value="cysH"/>
    <property type="match status" value="1"/>
</dbReference>
<dbReference type="InterPro" id="IPR011798">
    <property type="entry name" value="APS_reductase"/>
</dbReference>
<dbReference type="NCBIfam" id="TIGR02055">
    <property type="entry name" value="APS_reductase"/>
    <property type="match status" value="1"/>
</dbReference>
<dbReference type="SUPFAM" id="SSF52402">
    <property type="entry name" value="Adenine nucleotide alpha hydrolases-like"/>
    <property type="match status" value="1"/>
</dbReference>
<dbReference type="InterPro" id="IPR014729">
    <property type="entry name" value="Rossmann-like_a/b/a_fold"/>
</dbReference>
<keyword evidence="5 14" id="KW-0408">Iron</keyword>
<evidence type="ECO:0000256" key="10">
    <source>
        <dbReference type="ARBA" id="ARBA00029514"/>
    </source>
</evidence>
<keyword evidence="3 14" id="KW-0479">Metal-binding</keyword>
<feature type="binding site" evidence="14">
    <location>
        <position position="116"/>
    </location>
    <ligand>
        <name>[4Fe-4S] cluster</name>
        <dbReference type="ChEBI" id="CHEBI:49883"/>
    </ligand>
</feature>
<dbReference type="Proteomes" id="UP001290861">
    <property type="component" value="Unassembled WGS sequence"/>
</dbReference>
<evidence type="ECO:0000256" key="1">
    <source>
        <dbReference type="ARBA" id="ARBA00009732"/>
    </source>
</evidence>
<evidence type="ECO:0000259" key="15">
    <source>
        <dbReference type="Pfam" id="PF01507"/>
    </source>
</evidence>
<evidence type="ECO:0000256" key="8">
    <source>
        <dbReference type="ARBA" id="ARBA00024327"/>
    </source>
</evidence>
<comment type="function">
    <text evidence="7 14">Catalyzes the formation of sulfite from adenosine 5'-phosphosulfate (APS) using thioredoxin as an electron donor.</text>
</comment>
<dbReference type="GO" id="GO:0004604">
    <property type="term" value="F:phosphoadenylyl-sulfate reductase (thioredoxin) activity"/>
    <property type="evidence" value="ECO:0007669"/>
    <property type="project" value="UniProtKB-EC"/>
</dbReference>
<comment type="catalytic activity">
    <reaction evidence="13 14">
        <text>[thioredoxin]-disulfide + sulfite + AMP + 2 H(+) = adenosine 5'-phosphosulfate + [thioredoxin]-dithiol</text>
        <dbReference type="Rhea" id="RHEA:21976"/>
        <dbReference type="Rhea" id="RHEA-COMP:10698"/>
        <dbReference type="Rhea" id="RHEA-COMP:10700"/>
        <dbReference type="ChEBI" id="CHEBI:15378"/>
        <dbReference type="ChEBI" id="CHEBI:17359"/>
        <dbReference type="ChEBI" id="CHEBI:29950"/>
        <dbReference type="ChEBI" id="CHEBI:50058"/>
        <dbReference type="ChEBI" id="CHEBI:58243"/>
        <dbReference type="ChEBI" id="CHEBI:456215"/>
        <dbReference type="EC" id="1.8.4.10"/>
    </reaction>
</comment>
<proteinExistence type="inferred from homology"/>
<dbReference type="PANTHER" id="PTHR46482">
    <property type="entry name" value="5'-ADENYLYLSULFATE REDUCTASE 3, CHLOROPLASTIC"/>
    <property type="match status" value="1"/>
</dbReference>
<evidence type="ECO:0000256" key="12">
    <source>
        <dbReference type="ARBA" id="ARBA00032041"/>
    </source>
</evidence>
<feature type="binding site" evidence="14">
    <location>
        <position position="203"/>
    </location>
    <ligand>
        <name>[4Fe-4S] cluster</name>
        <dbReference type="ChEBI" id="CHEBI:49883"/>
    </ligand>
</feature>
<reference evidence="16 17" key="1">
    <citation type="journal article" date="2024" name="Appl. Environ. Microbiol.">
        <title>Pontiella agarivorans sp. nov., a novel marine anaerobic bacterium capable of degrading macroalgal polysaccharides and fixing nitrogen.</title>
        <authorList>
            <person name="Liu N."/>
            <person name="Kivenson V."/>
            <person name="Peng X."/>
            <person name="Cui Z."/>
            <person name="Lankiewicz T.S."/>
            <person name="Gosselin K.M."/>
            <person name="English C.J."/>
            <person name="Blair E.M."/>
            <person name="O'Malley M.A."/>
            <person name="Valentine D.L."/>
        </authorList>
    </citation>
    <scope>NUCLEOTIDE SEQUENCE [LARGE SCALE GENOMIC DNA]</scope>
    <source>
        <strain evidence="16 17">NLcol2</strain>
    </source>
</reference>
<evidence type="ECO:0000313" key="16">
    <source>
        <dbReference type="EMBL" id="MDZ8117937.1"/>
    </source>
</evidence>
<comment type="cofactor">
    <cofactor evidence="14">
        <name>[4Fe-4S] cluster</name>
        <dbReference type="ChEBI" id="CHEBI:49883"/>
    </cofactor>
    <text evidence="14">Binds 1 [4Fe-4S] cluster per subunit.</text>
</comment>
<dbReference type="RefSeq" id="WP_322607737.1">
    <property type="nucleotide sequence ID" value="NZ_JARVCO010000006.1"/>
</dbReference>
<feature type="binding site" evidence="14">
    <location>
        <position position="200"/>
    </location>
    <ligand>
        <name>[4Fe-4S] cluster</name>
        <dbReference type="ChEBI" id="CHEBI:49883"/>
    </ligand>
</feature>
<dbReference type="PIRSF" id="PIRSF000857">
    <property type="entry name" value="PAPS_reductase"/>
    <property type="match status" value="1"/>
</dbReference>
<feature type="domain" description="Phosphoadenosine phosphosulphate reductase" evidence="15">
    <location>
        <begin position="31"/>
        <end position="206"/>
    </location>
</feature>
<evidence type="ECO:0000256" key="13">
    <source>
        <dbReference type="ARBA" id="ARBA00048441"/>
    </source>
</evidence>
<dbReference type="InterPro" id="IPR002500">
    <property type="entry name" value="PAPS_reduct_dom"/>
</dbReference>
<dbReference type="InterPro" id="IPR004511">
    <property type="entry name" value="PAPS/APS_Rdtase"/>
</dbReference>
<gene>
    <name evidence="14" type="primary">cysH</name>
    <name evidence="16" type="ORF">P9H32_04795</name>
</gene>
<keyword evidence="17" id="KW-1185">Reference proteome</keyword>
<comment type="similarity">
    <text evidence="1 14">Belongs to the PAPS reductase family. CysH subfamily.</text>
</comment>
<keyword evidence="4 14" id="KW-0560">Oxidoreductase</keyword>